<feature type="domain" description="EamA" evidence="7">
    <location>
        <begin position="148"/>
        <end position="274"/>
    </location>
</feature>
<evidence type="ECO:0000256" key="1">
    <source>
        <dbReference type="ARBA" id="ARBA00004141"/>
    </source>
</evidence>
<accession>A0A1X6YKX0</accession>
<evidence type="ECO:0000313" key="8">
    <source>
        <dbReference type="EMBL" id="SLN23874.1"/>
    </source>
</evidence>
<feature type="transmembrane region" description="Helical" evidence="6">
    <location>
        <begin position="69"/>
        <end position="89"/>
    </location>
</feature>
<feature type="transmembrane region" description="Helical" evidence="6">
    <location>
        <begin position="38"/>
        <end position="57"/>
    </location>
</feature>
<dbReference type="EMBL" id="FWFN01000002">
    <property type="protein sequence ID" value="SLN23874.1"/>
    <property type="molecule type" value="Genomic_DNA"/>
</dbReference>
<sequence>MQNVRGIALVILAMLFFTFEDGFNKYLTGDLPPGQVMVLLGVGGVVLFGSICLVRGYPIFGAESRRATVIFRTISEGFATLFFITSLALVPIATVAAVFQAMPLAITLGAALFLGEQVGWRRWSAVAVGFLGVLIVIRPGMAGFQVEALLVLGAVVAVAARDLLSRRMPPALPSTVAAFLAFGALMPAGGILMLILGDSWVAMDGLKALLMLLSFLSMAAGYYFMLLATRIGDASAITPFRYTRLLFTLIMGALIFSEIPDALTYLGSALILASGIYTFLRERRLARSNLAQARATPLP</sequence>
<feature type="transmembrane region" description="Helical" evidence="6">
    <location>
        <begin position="208"/>
        <end position="228"/>
    </location>
</feature>
<reference evidence="8 9" key="1">
    <citation type="submission" date="2017-03" db="EMBL/GenBank/DDBJ databases">
        <authorList>
            <person name="Afonso C.L."/>
            <person name="Miller P.J."/>
            <person name="Scott M.A."/>
            <person name="Spackman E."/>
            <person name="Goraichik I."/>
            <person name="Dimitrov K.M."/>
            <person name="Suarez D.L."/>
            <person name="Swayne D.E."/>
        </authorList>
    </citation>
    <scope>NUCLEOTIDE SEQUENCE [LARGE SCALE GENOMIC DNA]</scope>
    <source>
        <strain evidence="8 9">CECT 7751</strain>
    </source>
</reference>
<dbReference type="InterPro" id="IPR000620">
    <property type="entry name" value="EamA_dom"/>
</dbReference>
<evidence type="ECO:0000256" key="3">
    <source>
        <dbReference type="ARBA" id="ARBA00022692"/>
    </source>
</evidence>
<dbReference type="SUPFAM" id="SSF103481">
    <property type="entry name" value="Multidrug resistance efflux transporter EmrE"/>
    <property type="match status" value="2"/>
</dbReference>
<evidence type="ECO:0000256" key="2">
    <source>
        <dbReference type="ARBA" id="ARBA00009853"/>
    </source>
</evidence>
<dbReference type="OrthoDB" id="7165334at2"/>
<dbReference type="PANTHER" id="PTHR22911:SF6">
    <property type="entry name" value="SOLUTE CARRIER FAMILY 35 MEMBER G1"/>
    <property type="match status" value="1"/>
</dbReference>
<evidence type="ECO:0000259" key="7">
    <source>
        <dbReference type="Pfam" id="PF00892"/>
    </source>
</evidence>
<keyword evidence="5 6" id="KW-0472">Membrane</keyword>
<evidence type="ECO:0000313" key="9">
    <source>
        <dbReference type="Proteomes" id="UP000193963"/>
    </source>
</evidence>
<dbReference type="PANTHER" id="PTHR22911">
    <property type="entry name" value="ACYL-MALONYL CONDENSING ENZYME-RELATED"/>
    <property type="match status" value="1"/>
</dbReference>
<organism evidence="8 9">
    <name type="scientific">Pseudooceanicola marinus</name>
    <dbReference type="NCBI Taxonomy" id="396013"/>
    <lineage>
        <taxon>Bacteria</taxon>
        <taxon>Pseudomonadati</taxon>
        <taxon>Pseudomonadota</taxon>
        <taxon>Alphaproteobacteria</taxon>
        <taxon>Rhodobacterales</taxon>
        <taxon>Paracoccaceae</taxon>
        <taxon>Pseudooceanicola</taxon>
    </lineage>
</organism>
<keyword evidence="9" id="KW-1185">Reference proteome</keyword>
<feature type="domain" description="EamA" evidence="7">
    <location>
        <begin position="5"/>
        <end position="137"/>
    </location>
</feature>
<dbReference type="InterPro" id="IPR037185">
    <property type="entry name" value="EmrE-like"/>
</dbReference>
<dbReference type="RefSeq" id="WP_085886706.1">
    <property type="nucleotide sequence ID" value="NZ_FWFN01000002.1"/>
</dbReference>
<keyword evidence="3 6" id="KW-0812">Transmembrane</keyword>
<comment type="subcellular location">
    <subcellularLocation>
        <location evidence="1">Membrane</location>
        <topology evidence="1">Multi-pass membrane protein</topology>
    </subcellularLocation>
</comment>
<dbReference type="Proteomes" id="UP000193963">
    <property type="component" value="Unassembled WGS sequence"/>
</dbReference>
<gene>
    <name evidence="8" type="primary">ribN_1</name>
    <name evidence="8" type="ORF">PSM7751_00783</name>
</gene>
<feature type="transmembrane region" description="Helical" evidence="6">
    <location>
        <begin position="123"/>
        <end position="142"/>
    </location>
</feature>
<protein>
    <submittedName>
        <fullName evidence="8">Riboflavin transporter</fullName>
    </submittedName>
</protein>
<feature type="transmembrane region" description="Helical" evidence="6">
    <location>
        <begin position="262"/>
        <end position="280"/>
    </location>
</feature>
<dbReference type="GO" id="GO:0016020">
    <property type="term" value="C:membrane"/>
    <property type="evidence" value="ECO:0007669"/>
    <property type="project" value="UniProtKB-SubCell"/>
</dbReference>
<feature type="transmembrane region" description="Helical" evidence="6">
    <location>
        <begin position="148"/>
        <end position="164"/>
    </location>
</feature>
<comment type="similarity">
    <text evidence="2">Belongs to the drug/metabolite transporter (DMT) superfamily. 10 TMS drug/metabolite exporter (DME) (TC 2.A.7.3) family.</text>
</comment>
<evidence type="ECO:0000256" key="6">
    <source>
        <dbReference type="SAM" id="Phobius"/>
    </source>
</evidence>
<evidence type="ECO:0000256" key="5">
    <source>
        <dbReference type="ARBA" id="ARBA00023136"/>
    </source>
</evidence>
<proteinExistence type="inferred from homology"/>
<feature type="transmembrane region" description="Helical" evidence="6">
    <location>
        <begin position="176"/>
        <end position="196"/>
    </location>
</feature>
<name>A0A1X6YKX0_9RHOB</name>
<dbReference type="AlphaFoldDB" id="A0A1X6YKX0"/>
<dbReference type="Pfam" id="PF00892">
    <property type="entry name" value="EamA"/>
    <property type="match status" value="2"/>
</dbReference>
<evidence type="ECO:0000256" key="4">
    <source>
        <dbReference type="ARBA" id="ARBA00022989"/>
    </source>
</evidence>
<keyword evidence="4 6" id="KW-1133">Transmembrane helix</keyword>